<organism evidence="2 3">
    <name type="scientific">Austropuccinia psidii MF-1</name>
    <dbReference type="NCBI Taxonomy" id="1389203"/>
    <lineage>
        <taxon>Eukaryota</taxon>
        <taxon>Fungi</taxon>
        <taxon>Dikarya</taxon>
        <taxon>Basidiomycota</taxon>
        <taxon>Pucciniomycotina</taxon>
        <taxon>Pucciniomycetes</taxon>
        <taxon>Pucciniales</taxon>
        <taxon>Sphaerophragmiaceae</taxon>
        <taxon>Austropuccinia</taxon>
    </lineage>
</organism>
<feature type="chain" id="PRO_5040195118" evidence="1">
    <location>
        <begin position="19"/>
        <end position="125"/>
    </location>
</feature>
<evidence type="ECO:0000256" key="1">
    <source>
        <dbReference type="SAM" id="SignalP"/>
    </source>
</evidence>
<dbReference type="AlphaFoldDB" id="A0A9Q3H1T8"/>
<sequence length="125" mass="13974">MCDLTSELLWLWQWCAEAGIATFDQEIPVHDNNKDCVNTACGKRNFNMKRMKHVEIQLHFAKEEIIASKIALQYTPTSDILSDFLKESVGGSTLAHVRTALVVLSLGERGGVRNHDPPPAATHHH</sequence>
<dbReference type="OrthoDB" id="2801217at2759"/>
<protein>
    <submittedName>
        <fullName evidence="2">Uncharacterized protein</fullName>
    </submittedName>
</protein>
<accession>A0A9Q3H1T8</accession>
<dbReference type="EMBL" id="AVOT02009315">
    <property type="protein sequence ID" value="MBW0487857.1"/>
    <property type="molecule type" value="Genomic_DNA"/>
</dbReference>
<keyword evidence="3" id="KW-1185">Reference proteome</keyword>
<feature type="signal peptide" evidence="1">
    <location>
        <begin position="1"/>
        <end position="18"/>
    </location>
</feature>
<gene>
    <name evidence="2" type="ORF">O181_027572</name>
</gene>
<name>A0A9Q3H1T8_9BASI</name>
<evidence type="ECO:0000313" key="3">
    <source>
        <dbReference type="Proteomes" id="UP000765509"/>
    </source>
</evidence>
<keyword evidence="1" id="KW-0732">Signal</keyword>
<reference evidence="2" key="1">
    <citation type="submission" date="2021-03" db="EMBL/GenBank/DDBJ databases">
        <title>Draft genome sequence of rust myrtle Austropuccinia psidii MF-1, a brazilian biotype.</title>
        <authorList>
            <person name="Quecine M.C."/>
            <person name="Pachon D.M.R."/>
            <person name="Bonatelli M.L."/>
            <person name="Correr F.H."/>
            <person name="Franceschini L.M."/>
            <person name="Leite T.F."/>
            <person name="Margarido G.R.A."/>
            <person name="Almeida C.A."/>
            <person name="Ferrarezi J.A."/>
            <person name="Labate C.A."/>
        </authorList>
    </citation>
    <scope>NUCLEOTIDE SEQUENCE</scope>
    <source>
        <strain evidence="2">MF-1</strain>
    </source>
</reference>
<dbReference type="Proteomes" id="UP000765509">
    <property type="component" value="Unassembled WGS sequence"/>
</dbReference>
<proteinExistence type="predicted"/>
<evidence type="ECO:0000313" key="2">
    <source>
        <dbReference type="EMBL" id="MBW0487857.1"/>
    </source>
</evidence>
<comment type="caution">
    <text evidence="2">The sequence shown here is derived from an EMBL/GenBank/DDBJ whole genome shotgun (WGS) entry which is preliminary data.</text>
</comment>